<evidence type="ECO:0000259" key="8">
    <source>
        <dbReference type="PROSITE" id="PS50850"/>
    </source>
</evidence>
<keyword evidence="3" id="KW-1003">Cell membrane</keyword>
<keyword evidence="2" id="KW-0813">Transport</keyword>
<evidence type="ECO:0000313" key="9">
    <source>
        <dbReference type="EMBL" id="RJE24008.1"/>
    </source>
</evidence>
<dbReference type="Gene3D" id="1.20.1720.10">
    <property type="entry name" value="Multidrug resistance protein D"/>
    <property type="match status" value="1"/>
</dbReference>
<accession>A0A3A2ZLC7</accession>
<dbReference type="PANTHER" id="PTHR23502:SF186">
    <property type="entry name" value="MAJOR FACILITATOR SUPERFAMILY (MFS) PROFILE DOMAIN-CONTAINING PROTEIN"/>
    <property type="match status" value="1"/>
</dbReference>
<dbReference type="AlphaFoldDB" id="A0A3A2ZLC7"/>
<dbReference type="GO" id="GO:0005886">
    <property type="term" value="C:plasma membrane"/>
    <property type="evidence" value="ECO:0007669"/>
    <property type="project" value="UniProtKB-SubCell"/>
</dbReference>
<keyword evidence="4 7" id="KW-0812">Transmembrane</keyword>
<reference evidence="10" key="1">
    <citation type="submission" date="2017-02" db="EMBL/GenBank/DDBJ databases">
        <authorList>
            <person name="Tafer H."/>
            <person name="Lopandic K."/>
        </authorList>
    </citation>
    <scope>NUCLEOTIDE SEQUENCE [LARGE SCALE GENOMIC DNA]</scope>
    <source>
        <strain evidence="10">CBS 366.77</strain>
    </source>
</reference>
<keyword evidence="5 7" id="KW-1133">Transmembrane helix</keyword>
<comment type="caution">
    <text evidence="9">The sequence shown here is derived from an EMBL/GenBank/DDBJ whole genome shotgun (WGS) entry which is preliminary data.</text>
</comment>
<name>A0A3A2ZLC7_9EURO</name>
<dbReference type="InterPro" id="IPR036259">
    <property type="entry name" value="MFS_trans_sf"/>
</dbReference>
<gene>
    <name evidence="9" type="ORF">PHISCL_03663</name>
</gene>
<sequence>MQSYLQWQRIRDHLQYQIVQGRGPESGTVYTRVRPYVYRGGCIQPQPRDHSDDNGWRRRIDMTSNQRAAAESILPRHSLRTHLERDGDIERADFQPDIGHDPYTINTRESLGDEIEMMVTGLETSANSKPIEEEKMVMVTFEGEDDPLDPHNWFFSTRVLATAIVTSLNLVVIWASTIHAPALTTENKAYLGSMEVEGLFSTLYLLGLAFGGMFTGPISEVFGRNPVYIAILSLFMLFTITIR</sequence>
<evidence type="ECO:0000256" key="5">
    <source>
        <dbReference type="ARBA" id="ARBA00022989"/>
    </source>
</evidence>
<evidence type="ECO:0000256" key="2">
    <source>
        <dbReference type="ARBA" id="ARBA00022448"/>
    </source>
</evidence>
<dbReference type="PANTHER" id="PTHR23502">
    <property type="entry name" value="MAJOR FACILITATOR SUPERFAMILY"/>
    <property type="match status" value="1"/>
</dbReference>
<organism evidence="9 10">
    <name type="scientific">Aspergillus sclerotialis</name>
    <dbReference type="NCBI Taxonomy" id="2070753"/>
    <lineage>
        <taxon>Eukaryota</taxon>
        <taxon>Fungi</taxon>
        <taxon>Dikarya</taxon>
        <taxon>Ascomycota</taxon>
        <taxon>Pezizomycotina</taxon>
        <taxon>Eurotiomycetes</taxon>
        <taxon>Eurotiomycetidae</taxon>
        <taxon>Eurotiales</taxon>
        <taxon>Aspergillaceae</taxon>
        <taxon>Aspergillus</taxon>
        <taxon>Aspergillus subgen. Polypaecilum</taxon>
    </lineage>
</organism>
<feature type="domain" description="Major facilitator superfamily (MFS) profile" evidence="8">
    <location>
        <begin position="155"/>
        <end position="243"/>
    </location>
</feature>
<dbReference type="GO" id="GO:0022857">
    <property type="term" value="F:transmembrane transporter activity"/>
    <property type="evidence" value="ECO:0007669"/>
    <property type="project" value="InterPro"/>
</dbReference>
<proteinExistence type="predicted"/>
<evidence type="ECO:0000256" key="3">
    <source>
        <dbReference type="ARBA" id="ARBA00022475"/>
    </source>
</evidence>
<keyword evidence="10" id="KW-1185">Reference proteome</keyword>
<dbReference type="STRING" id="2070753.A0A3A2ZLC7"/>
<evidence type="ECO:0000256" key="7">
    <source>
        <dbReference type="SAM" id="Phobius"/>
    </source>
</evidence>
<evidence type="ECO:0000256" key="6">
    <source>
        <dbReference type="ARBA" id="ARBA00023136"/>
    </source>
</evidence>
<evidence type="ECO:0000313" key="10">
    <source>
        <dbReference type="Proteomes" id="UP000266188"/>
    </source>
</evidence>
<dbReference type="SUPFAM" id="SSF103473">
    <property type="entry name" value="MFS general substrate transporter"/>
    <property type="match status" value="1"/>
</dbReference>
<dbReference type="PROSITE" id="PS50850">
    <property type="entry name" value="MFS"/>
    <property type="match status" value="1"/>
</dbReference>
<dbReference type="InterPro" id="IPR020846">
    <property type="entry name" value="MFS_dom"/>
</dbReference>
<feature type="transmembrane region" description="Helical" evidence="7">
    <location>
        <begin position="225"/>
        <end position="242"/>
    </location>
</feature>
<evidence type="ECO:0000256" key="4">
    <source>
        <dbReference type="ARBA" id="ARBA00022692"/>
    </source>
</evidence>
<dbReference type="OrthoDB" id="3936150at2759"/>
<keyword evidence="6 7" id="KW-0472">Membrane</keyword>
<dbReference type="Proteomes" id="UP000266188">
    <property type="component" value="Unassembled WGS sequence"/>
</dbReference>
<protein>
    <submittedName>
        <fullName evidence="9">Major Facilitator Superfamily</fullName>
    </submittedName>
</protein>
<feature type="transmembrane region" description="Helical" evidence="7">
    <location>
        <begin position="198"/>
        <end position="218"/>
    </location>
</feature>
<dbReference type="EMBL" id="MVGC01000097">
    <property type="protein sequence ID" value="RJE24008.1"/>
    <property type="molecule type" value="Genomic_DNA"/>
</dbReference>
<comment type="subcellular location">
    <subcellularLocation>
        <location evidence="1">Cell membrane</location>
        <topology evidence="1">Multi-pass membrane protein</topology>
    </subcellularLocation>
</comment>
<evidence type="ECO:0000256" key="1">
    <source>
        <dbReference type="ARBA" id="ARBA00004651"/>
    </source>
</evidence>
<feature type="transmembrane region" description="Helical" evidence="7">
    <location>
        <begin position="159"/>
        <end position="178"/>
    </location>
</feature>